<reference evidence="1 2" key="1">
    <citation type="submission" date="2021-06" db="EMBL/GenBank/DDBJ databases">
        <authorList>
            <person name="Palmer J.M."/>
        </authorList>
    </citation>
    <scope>NUCLEOTIDE SEQUENCE [LARGE SCALE GENOMIC DNA]</scope>
    <source>
        <strain evidence="2">if_2019</strain>
        <tissue evidence="1">Muscle</tissue>
    </source>
</reference>
<gene>
    <name evidence="1" type="ORF">ILYODFUR_021823</name>
</gene>
<organism evidence="1 2">
    <name type="scientific">Ilyodon furcidens</name>
    <name type="common">goldbreast splitfin</name>
    <dbReference type="NCBI Taxonomy" id="33524"/>
    <lineage>
        <taxon>Eukaryota</taxon>
        <taxon>Metazoa</taxon>
        <taxon>Chordata</taxon>
        <taxon>Craniata</taxon>
        <taxon>Vertebrata</taxon>
        <taxon>Euteleostomi</taxon>
        <taxon>Actinopterygii</taxon>
        <taxon>Neopterygii</taxon>
        <taxon>Teleostei</taxon>
        <taxon>Neoteleostei</taxon>
        <taxon>Acanthomorphata</taxon>
        <taxon>Ovalentaria</taxon>
        <taxon>Atherinomorphae</taxon>
        <taxon>Cyprinodontiformes</taxon>
        <taxon>Goodeidae</taxon>
        <taxon>Ilyodon</taxon>
    </lineage>
</organism>
<sequence length="103" mass="11818">MEDGEVLCDYEESLLEAECRKVKEVLQNNCRRRAEYFCCADLFVFCLNQAVKQMPTATQKGLEALENMMAGLFLKTTKYLNVALNLFHNILTKPQQNLFSTDA</sequence>
<accession>A0ABV0TLR1</accession>
<proteinExistence type="predicted"/>
<dbReference type="Proteomes" id="UP001482620">
    <property type="component" value="Unassembled WGS sequence"/>
</dbReference>
<protein>
    <recommendedName>
        <fullName evidence="3">Interleukin-6</fullName>
    </recommendedName>
</protein>
<name>A0ABV0TLR1_9TELE</name>
<evidence type="ECO:0000313" key="2">
    <source>
        <dbReference type="Proteomes" id="UP001482620"/>
    </source>
</evidence>
<dbReference type="EMBL" id="JAHRIQ010037116">
    <property type="protein sequence ID" value="MEQ2233441.1"/>
    <property type="molecule type" value="Genomic_DNA"/>
</dbReference>
<evidence type="ECO:0008006" key="3">
    <source>
        <dbReference type="Google" id="ProtNLM"/>
    </source>
</evidence>
<evidence type="ECO:0000313" key="1">
    <source>
        <dbReference type="EMBL" id="MEQ2233441.1"/>
    </source>
</evidence>
<keyword evidence="2" id="KW-1185">Reference proteome</keyword>
<comment type="caution">
    <text evidence="1">The sequence shown here is derived from an EMBL/GenBank/DDBJ whole genome shotgun (WGS) entry which is preliminary data.</text>
</comment>